<dbReference type="HAMAP" id="MF_00800">
    <property type="entry name" value="UPF0340"/>
    <property type="match status" value="1"/>
</dbReference>
<accession>A0A3N0I453</accession>
<evidence type="ECO:0000313" key="2">
    <source>
        <dbReference type="EMBL" id="RNM31801.1"/>
    </source>
</evidence>
<dbReference type="Gene3D" id="3.40.50.10360">
    <property type="entry name" value="Hypothetical protein TT1679"/>
    <property type="match status" value="1"/>
</dbReference>
<protein>
    <recommendedName>
        <fullName evidence="1">UPF0340 protein EDX97_04435</fullName>
    </recommendedName>
</protein>
<comment type="caution">
    <text evidence="2">The sequence shown here is derived from an EMBL/GenBank/DDBJ whole genome shotgun (WGS) entry which is preliminary data.</text>
</comment>
<comment type="similarity">
    <text evidence="1">Belongs to the UPF0340 family.</text>
</comment>
<sequence length="187" mass="20389">MNLDTIQKQVEQAVDEVCDAAHLHEGQLFVVGCSSSEVLGEMIGTHTNVDVAKVIYEGIVHVLEPRKIDLAVQCCEHLNRALVVNESVMKKYNLEQVNAIPQPNHAGGALGTVAYEEMKDAVVVEDIHAQADAGIDIGSTLIGMHIHPVVVPLRISFDTIGQARLTCARRRPKYVGGARAIYDQNLM</sequence>
<dbReference type="AlphaFoldDB" id="A0A3N0I453"/>
<dbReference type="PIRSF" id="PIRSF007510">
    <property type="entry name" value="UCP007510"/>
    <property type="match status" value="1"/>
</dbReference>
<proteinExistence type="inferred from homology"/>
<dbReference type="Pfam" id="PF04260">
    <property type="entry name" value="DUF436"/>
    <property type="match status" value="1"/>
</dbReference>
<keyword evidence="3" id="KW-1185">Reference proteome</keyword>
<organism evidence="2 3">
    <name type="scientific">Absicoccus porci</name>
    <dbReference type="NCBI Taxonomy" id="2486576"/>
    <lineage>
        <taxon>Bacteria</taxon>
        <taxon>Bacillati</taxon>
        <taxon>Bacillota</taxon>
        <taxon>Erysipelotrichia</taxon>
        <taxon>Erysipelotrichales</taxon>
        <taxon>Erysipelotrichaceae</taxon>
        <taxon>Absicoccus</taxon>
    </lineage>
</organism>
<reference evidence="2 3" key="1">
    <citation type="submission" date="2018-11" db="EMBL/GenBank/DDBJ databases">
        <title>Clostridium sp. nov., a member of the family Erysipelotrichaceae isolated from pig faeces.</title>
        <authorList>
            <person name="Chang Y.-H."/>
        </authorList>
    </citation>
    <scope>NUCLEOTIDE SEQUENCE [LARGE SCALE GENOMIC DNA]</scope>
    <source>
        <strain evidence="2 3">YH-panp20</strain>
    </source>
</reference>
<gene>
    <name evidence="2" type="ORF">EDX97_04435</name>
</gene>
<evidence type="ECO:0000313" key="3">
    <source>
        <dbReference type="Proteomes" id="UP000276568"/>
    </source>
</evidence>
<dbReference type="NCBIfam" id="TIGR01440">
    <property type="entry name" value="TIGR01440 family protein"/>
    <property type="match status" value="1"/>
</dbReference>
<dbReference type="RefSeq" id="WP_128519960.1">
    <property type="nucleotide sequence ID" value="NZ_JALFCT010000043.1"/>
</dbReference>
<dbReference type="OrthoDB" id="9803187at2"/>
<dbReference type="Proteomes" id="UP000276568">
    <property type="component" value="Unassembled WGS sequence"/>
</dbReference>
<evidence type="ECO:0000256" key="1">
    <source>
        <dbReference type="HAMAP-Rule" id="MF_00800"/>
    </source>
</evidence>
<dbReference type="InterPro" id="IPR028345">
    <property type="entry name" value="Antibiotic_NAT-like"/>
</dbReference>
<dbReference type="InterPro" id="IPR006340">
    <property type="entry name" value="DUF436"/>
</dbReference>
<name>A0A3N0I453_9FIRM</name>
<dbReference type="SUPFAM" id="SSF110710">
    <property type="entry name" value="TTHA0583/YokD-like"/>
    <property type="match status" value="1"/>
</dbReference>
<dbReference type="EMBL" id="RJQC01000001">
    <property type="protein sequence ID" value="RNM31801.1"/>
    <property type="molecule type" value="Genomic_DNA"/>
</dbReference>